<dbReference type="InterPro" id="IPR029068">
    <property type="entry name" value="Glyas_Bleomycin-R_OHBP_Dase"/>
</dbReference>
<dbReference type="EMBL" id="FOGF01000018">
    <property type="protein sequence ID" value="SER08047.1"/>
    <property type="molecule type" value="Genomic_DNA"/>
</dbReference>
<evidence type="ECO:0000256" key="2">
    <source>
        <dbReference type="ARBA" id="ARBA00030291"/>
    </source>
</evidence>
<proteinExistence type="predicted"/>
<dbReference type="PANTHER" id="PTHR46036">
    <property type="entry name" value="LACTOYLGLUTATHIONE LYASE"/>
    <property type="match status" value="1"/>
</dbReference>
<dbReference type="OrthoDB" id="192739at2"/>
<protein>
    <recommendedName>
        <fullName evidence="3">Aldoketomutase</fullName>
    </recommendedName>
    <alternativeName>
        <fullName evidence="2">Ketone-aldehyde mutase</fullName>
    </alternativeName>
    <alternativeName>
        <fullName evidence="4">Methylglyoxalase</fullName>
    </alternativeName>
    <alternativeName>
        <fullName evidence="5">S-D-lactoylglutathione methylglyoxal lyase</fullName>
    </alternativeName>
</protein>
<dbReference type="RefSeq" id="WP_089746658.1">
    <property type="nucleotide sequence ID" value="NZ_FOGF01000018.1"/>
</dbReference>
<reference evidence="7 8" key="1">
    <citation type="submission" date="2016-10" db="EMBL/GenBank/DDBJ databases">
        <authorList>
            <person name="de Groot N.N."/>
        </authorList>
    </citation>
    <scope>NUCLEOTIDE SEQUENCE [LARGE SCALE GENOMIC DNA]</scope>
    <source>
        <strain evidence="7 8">DSM 15827</strain>
    </source>
</reference>
<dbReference type="SUPFAM" id="SSF54593">
    <property type="entry name" value="Glyoxalase/Bleomycin resistance protein/Dihydroxybiphenyl dioxygenase"/>
    <property type="match status" value="1"/>
</dbReference>
<evidence type="ECO:0000259" key="6">
    <source>
        <dbReference type="PROSITE" id="PS51819"/>
    </source>
</evidence>
<dbReference type="Proteomes" id="UP000198556">
    <property type="component" value="Unassembled WGS sequence"/>
</dbReference>
<evidence type="ECO:0000256" key="1">
    <source>
        <dbReference type="ARBA" id="ARBA00022723"/>
    </source>
</evidence>
<accession>A0A1H9LA16</accession>
<gene>
    <name evidence="7" type="ORF">SAMN05421767_11813</name>
</gene>
<feature type="domain" description="VOC" evidence="6">
    <location>
        <begin position="4"/>
        <end position="125"/>
    </location>
</feature>
<organism evidence="7 8">
    <name type="scientific">Granulicatella balaenopterae</name>
    <dbReference type="NCBI Taxonomy" id="137733"/>
    <lineage>
        <taxon>Bacteria</taxon>
        <taxon>Bacillati</taxon>
        <taxon>Bacillota</taxon>
        <taxon>Bacilli</taxon>
        <taxon>Lactobacillales</taxon>
        <taxon>Carnobacteriaceae</taxon>
        <taxon>Granulicatella</taxon>
    </lineage>
</organism>
<keyword evidence="7" id="KW-0456">Lyase</keyword>
<dbReference type="PROSITE" id="PS51819">
    <property type="entry name" value="VOC"/>
    <property type="match status" value="1"/>
</dbReference>
<keyword evidence="1" id="KW-0479">Metal-binding</keyword>
<dbReference type="GO" id="GO:0019243">
    <property type="term" value="P:methylglyoxal catabolic process to D-lactate via S-lactoyl-glutathione"/>
    <property type="evidence" value="ECO:0007669"/>
    <property type="project" value="TreeGrafter"/>
</dbReference>
<dbReference type="InterPro" id="IPR037523">
    <property type="entry name" value="VOC_core"/>
</dbReference>
<dbReference type="STRING" id="137733.SAMN05421767_11813"/>
<evidence type="ECO:0000313" key="7">
    <source>
        <dbReference type="EMBL" id="SER08047.1"/>
    </source>
</evidence>
<dbReference type="GO" id="GO:0004462">
    <property type="term" value="F:lactoylglutathione lyase activity"/>
    <property type="evidence" value="ECO:0007669"/>
    <property type="project" value="InterPro"/>
</dbReference>
<evidence type="ECO:0000256" key="3">
    <source>
        <dbReference type="ARBA" id="ARBA00030892"/>
    </source>
</evidence>
<dbReference type="InterPro" id="IPR018146">
    <property type="entry name" value="Glyoxalase_1_CS"/>
</dbReference>
<dbReference type="Gene3D" id="3.10.180.10">
    <property type="entry name" value="2,3-Dihydroxybiphenyl 1,2-Dioxygenase, domain 1"/>
    <property type="match status" value="1"/>
</dbReference>
<dbReference type="PROSITE" id="PS00934">
    <property type="entry name" value="GLYOXALASE_I_1"/>
    <property type="match status" value="1"/>
</dbReference>
<evidence type="ECO:0000313" key="8">
    <source>
        <dbReference type="Proteomes" id="UP000198556"/>
    </source>
</evidence>
<dbReference type="InterPro" id="IPR004360">
    <property type="entry name" value="Glyas_Fos-R_dOase_dom"/>
</dbReference>
<dbReference type="GO" id="GO:0046872">
    <property type="term" value="F:metal ion binding"/>
    <property type="evidence" value="ECO:0007669"/>
    <property type="project" value="UniProtKB-KW"/>
</dbReference>
<keyword evidence="8" id="KW-1185">Reference proteome</keyword>
<dbReference type="Pfam" id="PF00903">
    <property type="entry name" value="Glyoxalase"/>
    <property type="match status" value="1"/>
</dbReference>
<dbReference type="AlphaFoldDB" id="A0A1H9LA16"/>
<evidence type="ECO:0000256" key="5">
    <source>
        <dbReference type="ARBA" id="ARBA00033298"/>
    </source>
</evidence>
<dbReference type="PANTHER" id="PTHR46036:SF5">
    <property type="entry name" value="LACTOYLGLUTATHIONE LYASE"/>
    <property type="match status" value="1"/>
</dbReference>
<dbReference type="GO" id="GO:0005737">
    <property type="term" value="C:cytoplasm"/>
    <property type="evidence" value="ECO:0007669"/>
    <property type="project" value="TreeGrafter"/>
</dbReference>
<name>A0A1H9LA16_9LACT</name>
<sequence length="126" mass="14837">MAQRMLHTCLRVQDLEKSIQFYQDTFGFKETRRKEYPEHKFTIVYLSFDGDDYELELTYNYDHDPYIVGDGFSHIAISADDLEATHQKHIDLGYQVTDLKGLPGNIPNYYFVTDPDGYRVEVIRTK</sequence>
<evidence type="ECO:0000256" key="4">
    <source>
        <dbReference type="ARBA" id="ARBA00032460"/>
    </source>
</evidence>